<sequence>MASRPSASGSTPQVATLTGSAVPMDALDPLQKTPPHATALDNAIFILPTAASRVASIYEIILEICKIACELWRPDYVVAARMITVSRFISDIALDVLWERQTSLAPLFRTIPRVERRSVRLRRYFDGREIYDLDDIDPDLTTLETVPVLKIPCDHQRANDDSETSGVHDHEHGWDEDSGGQEAPDDGKSDYSSESERSDDDACEEEDCDPDQLELTDDEYETFNRYATRIRAFENTKYGHWELDRLLIDRALLFAVLRRGPLLPRARVIRLSRRMLLPVHGDHLIDLEQPLADGHAALVVRRDVNSCYAGQLCPLARMREVTMPPDRHLEVLSHLRNLPLLEKLHFIGVPRLSKSIGRRPLQIGFRTLRSLGISGTSRHEDARLILSQMSSQPLRLRAFFHHSRRKPALSTNHTPTHDLFRELRARLDLEYLEYLTVTTARCPHHESAALMFSDLSAFPNVHEVCVYLADSPTVDVDEVLDVLTRAWPALKRIYIRNDPSPGIQYRHLEDPDLATRRHATLTGLSPFAQRCPHLSVLSVPLRVGEDVPRPLEHDSAHLLMTRQVGIDVGKGDVGAKAVEVAAFLASIFPSVQFICAWNAVAAVDERWKGVARLINQAGETPSKALE</sequence>
<evidence type="ECO:0000313" key="3">
    <source>
        <dbReference type="Proteomes" id="UP000320762"/>
    </source>
</evidence>
<keyword evidence="3" id="KW-1185">Reference proteome</keyword>
<name>A0A550CIL8_9AGAR</name>
<evidence type="ECO:0000256" key="1">
    <source>
        <dbReference type="SAM" id="MobiDB-lite"/>
    </source>
</evidence>
<feature type="compositionally biased region" description="Basic and acidic residues" evidence="1">
    <location>
        <begin position="185"/>
        <end position="196"/>
    </location>
</feature>
<accession>A0A550CIL8</accession>
<dbReference type="Gene3D" id="3.80.10.10">
    <property type="entry name" value="Ribonuclease Inhibitor"/>
    <property type="match status" value="1"/>
</dbReference>
<feature type="compositionally biased region" description="Basic and acidic residues" evidence="1">
    <location>
        <begin position="157"/>
        <end position="175"/>
    </location>
</feature>
<proteinExistence type="predicted"/>
<comment type="caution">
    <text evidence="2">The sequence shown here is derived from an EMBL/GenBank/DDBJ whole genome shotgun (WGS) entry which is preliminary data.</text>
</comment>
<dbReference type="OrthoDB" id="2631350at2759"/>
<organism evidence="2 3">
    <name type="scientific">Schizophyllum amplum</name>
    <dbReference type="NCBI Taxonomy" id="97359"/>
    <lineage>
        <taxon>Eukaryota</taxon>
        <taxon>Fungi</taxon>
        <taxon>Dikarya</taxon>
        <taxon>Basidiomycota</taxon>
        <taxon>Agaricomycotina</taxon>
        <taxon>Agaricomycetes</taxon>
        <taxon>Agaricomycetidae</taxon>
        <taxon>Agaricales</taxon>
        <taxon>Schizophyllaceae</taxon>
        <taxon>Schizophyllum</taxon>
    </lineage>
</organism>
<dbReference type="AlphaFoldDB" id="A0A550CIL8"/>
<evidence type="ECO:0000313" key="2">
    <source>
        <dbReference type="EMBL" id="TRM64647.1"/>
    </source>
</evidence>
<feature type="compositionally biased region" description="Acidic residues" evidence="1">
    <location>
        <begin position="197"/>
        <end position="215"/>
    </location>
</feature>
<feature type="region of interest" description="Disordered" evidence="1">
    <location>
        <begin position="157"/>
        <end position="215"/>
    </location>
</feature>
<dbReference type="InterPro" id="IPR032675">
    <property type="entry name" value="LRR_dom_sf"/>
</dbReference>
<protein>
    <submittedName>
        <fullName evidence="2">Uncharacterized protein</fullName>
    </submittedName>
</protein>
<dbReference type="Proteomes" id="UP000320762">
    <property type="component" value="Unassembled WGS sequence"/>
</dbReference>
<reference evidence="2 3" key="1">
    <citation type="journal article" date="2019" name="New Phytol.">
        <title>Comparative genomics reveals unique wood-decay strategies and fruiting body development in the Schizophyllaceae.</title>
        <authorList>
            <person name="Almasi E."/>
            <person name="Sahu N."/>
            <person name="Krizsan K."/>
            <person name="Balint B."/>
            <person name="Kovacs G.M."/>
            <person name="Kiss B."/>
            <person name="Cseklye J."/>
            <person name="Drula E."/>
            <person name="Henrissat B."/>
            <person name="Nagy I."/>
            <person name="Chovatia M."/>
            <person name="Adam C."/>
            <person name="LaButti K."/>
            <person name="Lipzen A."/>
            <person name="Riley R."/>
            <person name="Grigoriev I.V."/>
            <person name="Nagy L.G."/>
        </authorList>
    </citation>
    <scope>NUCLEOTIDE SEQUENCE [LARGE SCALE GENOMIC DNA]</scope>
    <source>
        <strain evidence="2 3">NL-1724</strain>
    </source>
</reference>
<gene>
    <name evidence="2" type="ORF">BD626DRAFT_583103</name>
</gene>
<dbReference type="EMBL" id="VDMD01000007">
    <property type="protein sequence ID" value="TRM64647.1"/>
    <property type="molecule type" value="Genomic_DNA"/>
</dbReference>